<feature type="transmembrane region" description="Helical" evidence="1">
    <location>
        <begin position="905"/>
        <end position="928"/>
    </location>
</feature>
<accession>A0ABW8USF4</accession>
<feature type="transmembrane region" description="Helical" evidence="1">
    <location>
        <begin position="521"/>
        <end position="543"/>
    </location>
</feature>
<feature type="transmembrane region" description="Helical" evidence="1">
    <location>
        <begin position="466"/>
        <end position="485"/>
    </location>
</feature>
<dbReference type="Gene3D" id="3.30.70.1430">
    <property type="entry name" value="Multidrug efflux transporter AcrB pore domain"/>
    <property type="match status" value="2"/>
</dbReference>
<feature type="transmembrane region" description="Helical" evidence="1">
    <location>
        <begin position="978"/>
        <end position="1002"/>
    </location>
</feature>
<proteinExistence type="predicted"/>
<dbReference type="InterPro" id="IPR027463">
    <property type="entry name" value="AcrB_DN_DC_subdom"/>
</dbReference>
<evidence type="ECO:0000313" key="2">
    <source>
        <dbReference type="EMBL" id="MFL4470053.1"/>
    </source>
</evidence>
<dbReference type="SUPFAM" id="SSF82866">
    <property type="entry name" value="Multidrug efflux transporter AcrB transmembrane domain"/>
    <property type="match status" value="2"/>
</dbReference>
<dbReference type="EMBL" id="JBHDIY010000002">
    <property type="protein sequence ID" value="MFL4470053.1"/>
    <property type="molecule type" value="Genomic_DNA"/>
</dbReference>
<name>A0ABW8USF4_9RHOB</name>
<dbReference type="Proteomes" id="UP001627408">
    <property type="component" value="Unassembled WGS sequence"/>
</dbReference>
<feature type="transmembrane region" description="Helical" evidence="1">
    <location>
        <begin position="363"/>
        <end position="384"/>
    </location>
</feature>
<dbReference type="Gene3D" id="3.30.70.1320">
    <property type="entry name" value="Multidrug efflux transporter AcrB pore domain like"/>
    <property type="match status" value="1"/>
</dbReference>
<dbReference type="Gene3D" id="3.30.70.1440">
    <property type="entry name" value="Multidrug efflux transporter AcrB pore domain"/>
    <property type="match status" value="1"/>
</dbReference>
<organism evidence="2 3">
    <name type="scientific">Tateyamaria armeniaca</name>
    <dbReference type="NCBI Taxonomy" id="2518930"/>
    <lineage>
        <taxon>Bacteria</taxon>
        <taxon>Pseudomonadati</taxon>
        <taxon>Pseudomonadota</taxon>
        <taxon>Alphaproteobacteria</taxon>
        <taxon>Rhodobacterales</taxon>
        <taxon>Roseobacteraceae</taxon>
        <taxon>Tateyamaria</taxon>
    </lineage>
</organism>
<comment type="caution">
    <text evidence="2">The sequence shown here is derived from an EMBL/GenBank/DDBJ whole genome shotgun (WGS) entry which is preliminary data.</text>
</comment>
<keyword evidence="1" id="KW-0812">Transmembrane</keyword>
<dbReference type="Pfam" id="PF00873">
    <property type="entry name" value="ACR_tran"/>
    <property type="match status" value="1"/>
</dbReference>
<dbReference type="SUPFAM" id="SSF82714">
    <property type="entry name" value="Multidrug efflux transporter AcrB TolC docking domain, DN and DC subdomains"/>
    <property type="match status" value="2"/>
</dbReference>
<dbReference type="PRINTS" id="PR00702">
    <property type="entry name" value="ACRIFLAVINRP"/>
</dbReference>
<dbReference type="PANTHER" id="PTHR32063">
    <property type="match status" value="1"/>
</dbReference>
<keyword evidence="3" id="KW-1185">Reference proteome</keyword>
<keyword evidence="1" id="KW-0472">Membrane</keyword>
<evidence type="ECO:0000256" key="1">
    <source>
        <dbReference type="SAM" id="Phobius"/>
    </source>
</evidence>
<protein>
    <submittedName>
        <fullName evidence="2">Efflux RND transporter permease subunit</fullName>
    </submittedName>
</protein>
<dbReference type="SUPFAM" id="SSF82693">
    <property type="entry name" value="Multidrug efflux transporter AcrB pore domain, PN1, PN2, PC1 and PC2 subdomains"/>
    <property type="match status" value="2"/>
</dbReference>
<dbReference type="InterPro" id="IPR001036">
    <property type="entry name" value="Acrflvin-R"/>
</dbReference>
<reference evidence="2 3" key="1">
    <citation type="submission" date="2024-08" db="EMBL/GenBank/DDBJ databases">
        <title>Tateyamaria sp. nov., isolated from marine algae.</title>
        <authorList>
            <person name="Choi B.J."/>
            <person name="Kim J.M."/>
            <person name="Lee J.K."/>
            <person name="Choi D.G."/>
            <person name="Bayburt H."/>
            <person name="Baek J.H."/>
            <person name="Han D.M."/>
            <person name="Jeon C.O."/>
        </authorList>
    </citation>
    <scope>NUCLEOTIDE SEQUENCE [LARGE SCALE GENOMIC DNA]</scope>
    <source>
        <strain evidence="2 3">KMU-156</strain>
    </source>
</reference>
<keyword evidence="1" id="KW-1133">Transmembrane helix</keyword>
<feature type="transmembrane region" description="Helical" evidence="1">
    <location>
        <begin position="390"/>
        <end position="414"/>
    </location>
</feature>
<dbReference type="Gene3D" id="3.30.2090.10">
    <property type="entry name" value="Multidrug efflux transporter AcrB TolC docking domain, DN and DC subdomains"/>
    <property type="match status" value="2"/>
</dbReference>
<feature type="transmembrane region" description="Helical" evidence="1">
    <location>
        <begin position="949"/>
        <end position="972"/>
    </location>
</feature>
<dbReference type="Gene3D" id="1.20.1640.10">
    <property type="entry name" value="Multidrug efflux transporter AcrB transmembrane domain"/>
    <property type="match status" value="2"/>
</dbReference>
<feature type="transmembrane region" description="Helical" evidence="1">
    <location>
        <begin position="853"/>
        <end position="874"/>
    </location>
</feature>
<sequence>MDLARFALEKRLISYVATLLILYAGYFAYTVLPRFEDPEFVIRQAQVFTPYPGASAEEVAEEVTEVVENALQQLQGVDEVRSVSSPGLSTVTVEFTIASTPDYPELNQKFSQMRSKILDAQSELPPNALASQVYDDFGDVYAQYYAVVGEGFTISDLYEYAKDLQRELVTVDGVSKVVLNGVQEEVIYVEYSPARLTELGLAPSQIQQLLEGQNLVTPAGSIQAGAARLLVRPESAVGSTEAIEALLITDPQTGTSYRLRDIAEVYRGLKEPASSLLYRNGQQAIGIGVSNMLGGNVVNMAQAVNERIAELESDRPIGIHILPISDQGETVKASVDNFVVNVAVALAIVVGTLLVFMGLRSGVLMGGILLVTVAGTLFGMYLYGLDMQRISLGALIIALGMLVDNAIVVVEGTLVRVQRGEDAAKASRAVVKQTMWPLLGGTIVGILAFSPVGFSPDNTGEYAGSLFWTIAIALLFSWLVAIWLTPYYCSVLLKSGTGDAEEKENAILSGYRRLLALAIRVRWITVGLVVALFASAIAMFSAVPAGFFPSSTRAQFVIDYFLPQGTDITSTESDILEIAEFARGLDGVTGTNTAIGGGHLRFMLIYESENSNAAYGQILVDVEDFAVIDELRPMLQTHIDETYPEANAKVWKFVLGPGGGSKVEARFFGPDAVVLRDLSAQAKAIMSGAGAVAVKDDWREQIPVVRPVIDIDNARRIGLTQGEISNAIYSHLTGTTLGVYREGDELRNVVMRPVESARNDIAEMRNIQVFSAATGGYIPISQVVDRFDIVFEAGNLRRIDRQLAITAQSDNAPGVLSGDLFDAVKGPIDAIALPPGYSLEWKGEFGNSAEANAGLAATMPIGFGAMFFVVLFLFNAWRQTIIIWLVVPLALIGVIYGLAGTQTPLEFMAILGVLSLTGMLIKNAIVLIDETDSQIGDGKARMSAVVDAAVSRVRPVSLGVLTTVLGVVPLLWDPFFKSLAVVIICGLSFATILTLIIVPTLYSIFFGVKQIEVDASA</sequence>
<dbReference type="PANTHER" id="PTHR32063:SF18">
    <property type="entry name" value="CATION EFFLUX SYSTEM PROTEIN"/>
    <property type="match status" value="1"/>
</dbReference>
<dbReference type="RefSeq" id="WP_407591925.1">
    <property type="nucleotide sequence ID" value="NZ_JBHDIY010000002.1"/>
</dbReference>
<gene>
    <name evidence="2" type="ORF">ACERZ8_09320</name>
</gene>
<feature type="transmembrane region" description="Helical" evidence="1">
    <location>
        <begin position="338"/>
        <end position="356"/>
    </location>
</feature>
<feature type="transmembrane region" description="Helical" evidence="1">
    <location>
        <begin position="12"/>
        <end position="32"/>
    </location>
</feature>
<feature type="transmembrane region" description="Helical" evidence="1">
    <location>
        <begin position="435"/>
        <end position="454"/>
    </location>
</feature>
<feature type="transmembrane region" description="Helical" evidence="1">
    <location>
        <begin position="881"/>
        <end position="899"/>
    </location>
</feature>
<evidence type="ECO:0000313" key="3">
    <source>
        <dbReference type="Proteomes" id="UP001627408"/>
    </source>
</evidence>